<feature type="transmembrane region" description="Helical" evidence="1">
    <location>
        <begin position="46"/>
        <end position="64"/>
    </location>
</feature>
<accession>A0A345YIN1</accession>
<reference evidence="2 3" key="1">
    <citation type="submission" date="2018-07" db="EMBL/GenBank/DDBJ databases">
        <title>Genome sequence of Erythrobacter strain YH-07, an antagonistic bacterium isolated from Yellow Sea.</title>
        <authorList>
            <person name="Tang T."/>
            <person name="Liu Q."/>
            <person name="Sun X."/>
        </authorList>
    </citation>
    <scope>NUCLEOTIDE SEQUENCE [LARGE SCALE GENOMIC DNA]</scope>
    <source>
        <strain evidence="2 3">YH-07</strain>
        <plasmid evidence="2 3">unnamed</plasmid>
    </source>
</reference>
<sequence length="96" mass="10234">MLRSPLLKYVAGPQTFAYMPPLLGAVSLSGGMLLWFAGMAAGFGPIPGIIVGILGCIYSVAQGFKDPHLHNIMLARQKFMHGTKGIIKTKGKTYVA</sequence>
<gene>
    <name evidence="2" type="ORF">DVR09_15110</name>
</gene>
<dbReference type="AlphaFoldDB" id="A0A345YIN1"/>
<dbReference type="EMBL" id="CP031358">
    <property type="protein sequence ID" value="AXK43783.1"/>
    <property type="molecule type" value="Genomic_DNA"/>
</dbReference>
<dbReference type="OrthoDB" id="9897334at2"/>
<feature type="transmembrane region" description="Helical" evidence="1">
    <location>
        <begin position="21"/>
        <end position="40"/>
    </location>
</feature>
<keyword evidence="3" id="KW-1185">Reference proteome</keyword>
<evidence type="ECO:0000313" key="3">
    <source>
        <dbReference type="Proteomes" id="UP000254508"/>
    </source>
</evidence>
<keyword evidence="1" id="KW-1133">Transmembrane helix</keyword>
<dbReference type="Proteomes" id="UP000254508">
    <property type="component" value="Plasmid unnamed"/>
</dbReference>
<keyword evidence="1" id="KW-0812">Transmembrane</keyword>
<protein>
    <submittedName>
        <fullName evidence="2">Uncharacterized protein</fullName>
    </submittedName>
</protein>
<organism evidence="2 3">
    <name type="scientific">Erythrobacter aureus</name>
    <dbReference type="NCBI Taxonomy" id="2182384"/>
    <lineage>
        <taxon>Bacteria</taxon>
        <taxon>Pseudomonadati</taxon>
        <taxon>Pseudomonadota</taxon>
        <taxon>Alphaproteobacteria</taxon>
        <taxon>Sphingomonadales</taxon>
        <taxon>Erythrobacteraceae</taxon>
        <taxon>Erythrobacter/Porphyrobacter group</taxon>
        <taxon>Erythrobacter</taxon>
    </lineage>
</organism>
<evidence type="ECO:0000313" key="2">
    <source>
        <dbReference type="EMBL" id="AXK43783.1"/>
    </source>
</evidence>
<geneLocation type="plasmid" evidence="2 3">
    <name>unnamed</name>
</geneLocation>
<dbReference type="RefSeq" id="WP_115418096.1">
    <property type="nucleotide sequence ID" value="NZ_CP031358.1"/>
</dbReference>
<dbReference type="KEGG" id="err:DVR09_15110"/>
<evidence type="ECO:0000256" key="1">
    <source>
        <dbReference type="SAM" id="Phobius"/>
    </source>
</evidence>
<keyword evidence="2" id="KW-0614">Plasmid</keyword>
<name>A0A345YIN1_9SPHN</name>
<keyword evidence="1" id="KW-0472">Membrane</keyword>
<proteinExistence type="predicted"/>